<dbReference type="AlphaFoldDB" id="A0A2G1QLU8"/>
<reference evidence="1 2" key="1">
    <citation type="submission" date="2017-10" db="EMBL/GenBank/DDBJ databases">
        <title>Sedimentibacterium mangrovi gen. nov., sp. nov., a novel member of family Phyllobacteriacea isolated from mangrove sediment.</title>
        <authorList>
            <person name="Liao H."/>
            <person name="Tian Y."/>
        </authorList>
    </citation>
    <scope>NUCLEOTIDE SEQUENCE [LARGE SCALE GENOMIC DNA]</scope>
    <source>
        <strain evidence="1 2">X9-2-2</strain>
    </source>
</reference>
<protein>
    <submittedName>
        <fullName evidence="1">Uncharacterized protein</fullName>
    </submittedName>
</protein>
<keyword evidence="2" id="KW-1185">Reference proteome</keyword>
<evidence type="ECO:0000313" key="2">
    <source>
        <dbReference type="Proteomes" id="UP000221168"/>
    </source>
</evidence>
<sequence length="102" mass="10701">MPPAAYGTAQRPPFATVGSMVGLSDEARIALMANGGREERLPDVAVIDVNGQQPGPDRPVLIGSTLCLSSEQYDACKAGAASDQFARTFNDLVIRHLLSSGN</sequence>
<name>A0A2G1QLU8_9HYPH</name>
<dbReference type="Proteomes" id="UP000221168">
    <property type="component" value="Unassembled WGS sequence"/>
</dbReference>
<proteinExistence type="predicted"/>
<accession>A0A2G1QLU8</accession>
<evidence type="ECO:0000313" key="1">
    <source>
        <dbReference type="EMBL" id="PHP66472.1"/>
    </source>
</evidence>
<gene>
    <name evidence="1" type="ORF">CSC94_14435</name>
</gene>
<comment type="caution">
    <text evidence="1">The sequence shown here is derived from an EMBL/GenBank/DDBJ whole genome shotgun (WGS) entry which is preliminary data.</text>
</comment>
<dbReference type="EMBL" id="PDVP01000008">
    <property type="protein sequence ID" value="PHP66472.1"/>
    <property type="molecule type" value="Genomic_DNA"/>
</dbReference>
<organism evidence="1 2">
    <name type="scientific">Zhengella mangrovi</name>
    <dbReference type="NCBI Taxonomy" id="1982044"/>
    <lineage>
        <taxon>Bacteria</taxon>
        <taxon>Pseudomonadati</taxon>
        <taxon>Pseudomonadota</taxon>
        <taxon>Alphaproteobacteria</taxon>
        <taxon>Hyphomicrobiales</taxon>
        <taxon>Notoacmeibacteraceae</taxon>
        <taxon>Zhengella</taxon>
    </lineage>
</organism>